<dbReference type="Proteomes" id="UP000027073">
    <property type="component" value="Unassembled WGS sequence"/>
</dbReference>
<dbReference type="EMBL" id="KL198013">
    <property type="protein sequence ID" value="KDQ23189.1"/>
    <property type="molecule type" value="Genomic_DNA"/>
</dbReference>
<sequence>MASRAQSPDSSKPKIVALPSLASSLSSLPQAKSMAHVALHPNMYAQRAAESEAKLQRALTKNASSHASQNPPSPAYNLPPQPESPNNASSPLMMRKPQRPKFST</sequence>
<dbReference type="HOGENOM" id="CLU_177938_0_0_1"/>
<evidence type="ECO:0000256" key="1">
    <source>
        <dbReference type="SAM" id="MobiDB-lite"/>
    </source>
</evidence>
<dbReference type="OrthoDB" id="3267993at2759"/>
<feature type="compositionally biased region" description="Pro residues" evidence="1">
    <location>
        <begin position="71"/>
        <end position="83"/>
    </location>
</feature>
<dbReference type="VEuPathDB" id="FungiDB:PLEOSDRAFT_1114325"/>
<dbReference type="InParanoid" id="A0A067N5R1"/>
<reference evidence="3" key="1">
    <citation type="journal article" date="2014" name="Proc. Natl. Acad. Sci. U.S.A.">
        <title>Extensive sampling of basidiomycete genomes demonstrates inadequacy of the white-rot/brown-rot paradigm for wood decay fungi.</title>
        <authorList>
            <person name="Riley R."/>
            <person name="Salamov A.A."/>
            <person name="Brown D.W."/>
            <person name="Nagy L.G."/>
            <person name="Floudas D."/>
            <person name="Held B.W."/>
            <person name="Levasseur A."/>
            <person name="Lombard V."/>
            <person name="Morin E."/>
            <person name="Otillar R."/>
            <person name="Lindquist E.A."/>
            <person name="Sun H."/>
            <person name="LaButti K.M."/>
            <person name="Schmutz J."/>
            <person name="Jabbour D."/>
            <person name="Luo H."/>
            <person name="Baker S.E."/>
            <person name="Pisabarro A.G."/>
            <person name="Walton J.D."/>
            <person name="Blanchette R.A."/>
            <person name="Henrissat B."/>
            <person name="Martin F."/>
            <person name="Cullen D."/>
            <person name="Hibbett D.S."/>
            <person name="Grigoriev I.V."/>
        </authorList>
    </citation>
    <scope>NUCLEOTIDE SEQUENCE [LARGE SCALE GENOMIC DNA]</scope>
    <source>
        <strain evidence="3">PC15</strain>
    </source>
</reference>
<gene>
    <name evidence="2" type="ORF">PLEOSDRAFT_1114325</name>
</gene>
<dbReference type="AlphaFoldDB" id="A0A067N5R1"/>
<evidence type="ECO:0000313" key="3">
    <source>
        <dbReference type="Proteomes" id="UP000027073"/>
    </source>
</evidence>
<evidence type="ECO:0000313" key="2">
    <source>
        <dbReference type="EMBL" id="KDQ23189.1"/>
    </source>
</evidence>
<feature type="region of interest" description="Disordered" evidence="1">
    <location>
        <begin position="48"/>
        <end position="104"/>
    </location>
</feature>
<feature type="compositionally biased region" description="Polar residues" evidence="1">
    <location>
        <begin position="59"/>
        <end position="70"/>
    </location>
</feature>
<proteinExistence type="predicted"/>
<accession>A0A067N5R1</accession>
<organism evidence="2 3">
    <name type="scientific">Pleurotus ostreatus (strain PC15)</name>
    <name type="common">Oyster mushroom</name>
    <dbReference type="NCBI Taxonomy" id="1137138"/>
    <lineage>
        <taxon>Eukaryota</taxon>
        <taxon>Fungi</taxon>
        <taxon>Dikarya</taxon>
        <taxon>Basidiomycota</taxon>
        <taxon>Agaricomycotina</taxon>
        <taxon>Agaricomycetes</taxon>
        <taxon>Agaricomycetidae</taxon>
        <taxon>Agaricales</taxon>
        <taxon>Pleurotineae</taxon>
        <taxon>Pleurotaceae</taxon>
        <taxon>Pleurotus</taxon>
    </lineage>
</organism>
<protein>
    <submittedName>
        <fullName evidence="2">Uncharacterized protein</fullName>
    </submittedName>
</protein>
<name>A0A067N5R1_PLEO1</name>